<evidence type="ECO:0000313" key="5">
    <source>
        <dbReference type="EMBL" id="TCW22924.1"/>
    </source>
</evidence>
<evidence type="ECO:0000313" key="6">
    <source>
        <dbReference type="Proteomes" id="UP000295805"/>
    </source>
</evidence>
<dbReference type="Gene3D" id="3.40.50.300">
    <property type="entry name" value="P-loop containing nucleotide triphosphate hydrolases"/>
    <property type="match status" value="1"/>
</dbReference>
<feature type="region of interest" description="Disordered" evidence="3">
    <location>
        <begin position="291"/>
        <end position="336"/>
    </location>
</feature>
<accession>A0A4R3ZRV2</accession>
<evidence type="ECO:0000256" key="2">
    <source>
        <dbReference type="ARBA" id="ARBA00022840"/>
    </source>
</evidence>
<dbReference type="AlphaFoldDB" id="A0A4R3ZRV2"/>
<dbReference type="Proteomes" id="UP000295805">
    <property type="component" value="Unassembled WGS sequence"/>
</dbReference>
<feature type="compositionally biased region" description="Polar residues" evidence="3">
    <location>
        <begin position="325"/>
        <end position="336"/>
    </location>
</feature>
<dbReference type="PANTHER" id="PTHR43158:SF5">
    <property type="entry name" value="ABC TRANSPORTER, ATP-BINDING PROTEIN"/>
    <property type="match status" value="1"/>
</dbReference>
<sequence>MTNAIDITRLSRHHRDATALDDVTVSFEAGVIHGLLGRNGAGKTSLMSISSGQDWPSAGDVRVFGLRPHENEQVLPRICFVREDQRYIEDSFARHAFKAAAMAYPNWDADLAERLAEDFRVPARTRIKKMSRGQRSAVAVILGIASRADVTFFDEPYMGLDAVARQLFYDRLLQDYTEHPRTIILSTHLIDELAHLLENVVVIDRGRILLDEPVESLRGRAVTLVGPADAVRSLAGSRQVLHSESMGRTLRATVLRAPGQPEDPFEDQRARADGVEVLPVSLQQLIVHLTSAGASSSSTSSSSSSSPSSPPPPSPTRPGPDAPAVTTTGPSSEVSS</sequence>
<dbReference type="GO" id="GO:0016887">
    <property type="term" value="F:ATP hydrolysis activity"/>
    <property type="evidence" value="ECO:0007669"/>
    <property type="project" value="InterPro"/>
</dbReference>
<keyword evidence="1" id="KW-0547">Nucleotide-binding</keyword>
<evidence type="ECO:0000259" key="4">
    <source>
        <dbReference type="PROSITE" id="PS50893"/>
    </source>
</evidence>
<protein>
    <submittedName>
        <fullName evidence="5">ABC-2 type transport system ATP-binding protein</fullName>
    </submittedName>
</protein>
<keyword evidence="2 5" id="KW-0067">ATP-binding</keyword>
<dbReference type="CDD" id="cd03230">
    <property type="entry name" value="ABC_DR_subfamily_A"/>
    <property type="match status" value="1"/>
</dbReference>
<dbReference type="GeneID" id="89531231"/>
<dbReference type="PROSITE" id="PS50893">
    <property type="entry name" value="ABC_TRANSPORTER_2"/>
    <property type="match status" value="1"/>
</dbReference>
<gene>
    <name evidence="5" type="ORF">EDD19_11738</name>
</gene>
<name>A0A4R3ZRV2_9ACTN</name>
<dbReference type="InterPro" id="IPR003439">
    <property type="entry name" value="ABC_transporter-like_ATP-bd"/>
</dbReference>
<evidence type="ECO:0000256" key="3">
    <source>
        <dbReference type="SAM" id="MobiDB-lite"/>
    </source>
</evidence>
<dbReference type="GO" id="GO:0005524">
    <property type="term" value="F:ATP binding"/>
    <property type="evidence" value="ECO:0007669"/>
    <property type="project" value="UniProtKB-KW"/>
</dbReference>
<comment type="caution">
    <text evidence="5">The sequence shown here is derived from an EMBL/GenBank/DDBJ whole genome shotgun (WGS) entry which is preliminary data.</text>
</comment>
<dbReference type="SUPFAM" id="SSF52540">
    <property type="entry name" value="P-loop containing nucleoside triphosphate hydrolases"/>
    <property type="match status" value="1"/>
</dbReference>
<dbReference type="InterPro" id="IPR027417">
    <property type="entry name" value="P-loop_NTPase"/>
</dbReference>
<dbReference type="Pfam" id="PF00005">
    <property type="entry name" value="ABC_tran"/>
    <property type="match status" value="1"/>
</dbReference>
<organism evidence="5 6">
    <name type="scientific">Dietzia cinnamea</name>
    <dbReference type="NCBI Taxonomy" id="321318"/>
    <lineage>
        <taxon>Bacteria</taxon>
        <taxon>Bacillati</taxon>
        <taxon>Actinomycetota</taxon>
        <taxon>Actinomycetes</taxon>
        <taxon>Mycobacteriales</taxon>
        <taxon>Dietziaceae</taxon>
        <taxon>Dietzia</taxon>
    </lineage>
</organism>
<evidence type="ECO:0000256" key="1">
    <source>
        <dbReference type="ARBA" id="ARBA00022741"/>
    </source>
</evidence>
<dbReference type="EMBL" id="SMCX01000017">
    <property type="protein sequence ID" value="TCW22924.1"/>
    <property type="molecule type" value="Genomic_DNA"/>
</dbReference>
<proteinExistence type="predicted"/>
<dbReference type="RefSeq" id="WP_131886105.1">
    <property type="nucleotide sequence ID" value="NZ_CP143053.1"/>
</dbReference>
<feature type="compositionally biased region" description="Pro residues" evidence="3">
    <location>
        <begin position="308"/>
        <end position="321"/>
    </location>
</feature>
<feature type="domain" description="ABC transporter" evidence="4">
    <location>
        <begin position="5"/>
        <end position="230"/>
    </location>
</feature>
<dbReference type="PANTHER" id="PTHR43158">
    <property type="entry name" value="SKFA PEPTIDE EXPORT ATP-BINDING PROTEIN SKFE"/>
    <property type="match status" value="1"/>
</dbReference>
<reference evidence="5 6" key="1">
    <citation type="submission" date="2019-03" db="EMBL/GenBank/DDBJ databases">
        <title>Root nodule microbial communities of legume samples collected from USA, Mexico and Botswana.</title>
        <authorList>
            <person name="Hirsch A."/>
        </authorList>
    </citation>
    <scope>NUCLEOTIDE SEQUENCE [LARGE SCALE GENOMIC DNA]</scope>
    <source>
        <strain evidence="5 6">55</strain>
    </source>
</reference>
<feature type="compositionally biased region" description="Low complexity" evidence="3">
    <location>
        <begin position="295"/>
        <end position="307"/>
    </location>
</feature>